<evidence type="ECO:0000313" key="3">
    <source>
        <dbReference type="Proteomes" id="UP000321820"/>
    </source>
</evidence>
<organism evidence="2 3">
    <name type="scientific">Terriglobus albidus</name>
    <dbReference type="NCBI Taxonomy" id="1592106"/>
    <lineage>
        <taxon>Bacteria</taxon>
        <taxon>Pseudomonadati</taxon>
        <taxon>Acidobacteriota</taxon>
        <taxon>Terriglobia</taxon>
        <taxon>Terriglobales</taxon>
        <taxon>Acidobacteriaceae</taxon>
        <taxon>Terriglobus</taxon>
    </lineage>
</organism>
<feature type="repeat" description="TPR" evidence="1">
    <location>
        <begin position="714"/>
        <end position="747"/>
    </location>
</feature>
<dbReference type="PANTHER" id="PTHR12558">
    <property type="entry name" value="CELL DIVISION CYCLE 16,23,27"/>
    <property type="match status" value="1"/>
</dbReference>
<feature type="repeat" description="TPR" evidence="1">
    <location>
        <begin position="135"/>
        <end position="168"/>
    </location>
</feature>
<keyword evidence="3" id="KW-1185">Reference proteome</keyword>
<dbReference type="Pfam" id="PF14559">
    <property type="entry name" value="TPR_19"/>
    <property type="match status" value="5"/>
</dbReference>
<dbReference type="OrthoDB" id="220004at2"/>
<dbReference type="PANTHER" id="PTHR12558:SF13">
    <property type="entry name" value="CELL DIVISION CYCLE PROTEIN 27 HOMOLOG"/>
    <property type="match status" value="1"/>
</dbReference>
<evidence type="ECO:0000313" key="2">
    <source>
        <dbReference type="EMBL" id="QEE29636.1"/>
    </source>
</evidence>
<feature type="repeat" description="TPR" evidence="1">
    <location>
        <begin position="374"/>
        <end position="407"/>
    </location>
</feature>
<dbReference type="RefSeq" id="WP_147648828.1">
    <property type="nucleotide sequence ID" value="NZ_CP042806.1"/>
</dbReference>
<name>A0A5B9EHU0_9BACT</name>
<dbReference type="SMART" id="SM00028">
    <property type="entry name" value="TPR"/>
    <property type="match status" value="13"/>
</dbReference>
<dbReference type="PROSITE" id="PS50005">
    <property type="entry name" value="TPR"/>
    <property type="match status" value="6"/>
</dbReference>
<dbReference type="AlphaFoldDB" id="A0A5B9EHU0"/>
<dbReference type="KEGG" id="talb:FTW19_17565"/>
<protein>
    <submittedName>
        <fullName evidence="2">Tetratricopeptide repeat protein</fullName>
    </submittedName>
</protein>
<sequence length="761" mass="82675">MMTKLKPDRVGIMILAIFCVSATGCFRDPKVQRVKYLESGRRYEREGKYQEAAIQFANALKADKNFGDAHYELAKTYIQMNMAQAAFNELQRTVDLAPDNIAARMDLGDLALAGKQYGITEDQASAILSIQPNNADAHAMLAKAKAENGDTAAAMDEIKKALSIDPNRARFHTLLGMLQSGGANPGGTAQAELKKAIELDPKDATAHLALAFMLQGQNNPSGAEREFAAAVSSSPGNLQARVSLAALYIQQGEHAKAEAILQKASEELRDSPQAVGLLKDYYIRNSQLDQAESAYAAMSQRHPDSVSLKLAYANILVAQNKITQAQTIADEAGRLRESDPRLAVLKGMILLNQKRADDAYKLLQDAAKNSPDNIEVSLWLGVAARTKGDFPLAQQSFKKVLIAEPSNFSALQGTAELASAKGDMDLLRQIATSTVKAYPASGDGFLWLGTAEANDKQFEKAADDFQRALKADPKNSTAMLELAQVRLTQRHVPEARALLERAVEVNGNPQALHLLVLSDLQSKQADKALNRVREQAGRFPQSAALNNELALLQLERKDLAGAATSAERAMHLDPSDSAAVKIYTETQLALGNTPAAISRWQQWSASHPKDAQGLSILGMLEEASGDHSKAMDYYKNALEIQPDQPMASNNLAYLMVENDMNLDVALSLAQTAHRGLPNSPSTADTLAWVYFHKGAYDMARDLLEDAAAKDPKNASIQYHLGMTYSRLNQKADARTHLQKAVSLAPNTQTMSAATQELQRLG</sequence>
<dbReference type="InterPro" id="IPR019734">
    <property type="entry name" value="TPR_rpt"/>
</dbReference>
<reference evidence="2 3" key="1">
    <citation type="submission" date="2019-08" db="EMBL/GenBank/DDBJ databases">
        <title>Complete genome sequence of Terriglobus albidus strain ORNL.</title>
        <authorList>
            <person name="Podar M."/>
        </authorList>
    </citation>
    <scope>NUCLEOTIDE SEQUENCE [LARGE SCALE GENOMIC DNA]</scope>
    <source>
        <strain evidence="2 3">ORNL</strain>
    </source>
</reference>
<keyword evidence="1" id="KW-0802">TPR repeat</keyword>
<feature type="repeat" description="TPR" evidence="1">
    <location>
        <begin position="611"/>
        <end position="644"/>
    </location>
</feature>
<evidence type="ECO:0000256" key="1">
    <source>
        <dbReference type="PROSITE-ProRule" id="PRU00339"/>
    </source>
</evidence>
<dbReference type="EMBL" id="CP042806">
    <property type="protein sequence ID" value="QEE29636.1"/>
    <property type="molecule type" value="Genomic_DNA"/>
</dbReference>
<proteinExistence type="predicted"/>
<dbReference type="PROSITE" id="PS51257">
    <property type="entry name" value="PROKAR_LIPOPROTEIN"/>
    <property type="match status" value="1"/>
</dbReference>
<gene>
    <name evidence="2" type="ORF">FTW19_17565</name>
</gene>
<accession>A0A5B9EHU0</accession>
<dbReference type="InterPro" id="IPR011990">
    <property type="entry name" value="TPR-like_helical_dom_sf"/>
</dbReference>
<dbReference type="Proteomes" id="UP000321820">
    <property type="component" value="Chromosome"/>
</dbReference>
<feature type="repeat" description="TPR" evidence="1">
    <location>
        <begin position="442"/>
        <end position="475"/>
    </location>
</feature>
<dbReference type="GO" id="GO:0051301">
    <property type="term" value="P:cell division"/>
    <property type="evidence" value="ECO:0007669"/>
    <property type="project" value="TreeGrafter"/>
</dbReference>
<feature type="repeat" description="TPR" evidence="1">
    <location>
        <begin position="67"/>
        <end position="100"/>
    </location>
</feature>
<dbReference type="Pfam" id="PF13432">
    <property type="entry name" value="TPR_16"/>
    <property type="match status" value="3"/>
</dbReference>
<dbReference type="SUPFAM" id="SSF48452">
    <property type="entry name" value="TPR-like"/>
    <property type="match status" value="4"/>
</dbReference>
<dbReference type="Gene3D" id="1.25.40.10">
    <property type="entry name" value="Tetratricopeptide repeat domain"/>
    <property type="match status" value="3"/>
</dbReference>